<organism evidence="7 8">
    <name type="scientific">Pararhizobium capsulatum DSM 1112</name>
    <dbReference type="NCBI Taxonomy" id="1121113"/>
    <lineage>
        <taxon>Bacteria</taxon>
        <taxon>Pseudomonadati</taxon>
        <taxon>Pseudomonadota</taxon>
        <taxon>Alphaproteobacteria</taxon>
        <taxon>Hyphomicrobiales</taxon>
        <taxon>Rhizobiaceae</taxon>
        <taxon>Rhizobium/Agrobacterium group</taxon>
        <taxon>Pararhizobium</taxon>
    </lineage>
</organism>
<dbReference type="Pfam" id="PF00589">
    <property type="entry name" value="Phage_integrase"/>
    <property type="match status" value="1"/>
</dbReference>
<comment type="caution">
    <text evidence="7">The sequence shown here is derived from an EMBL/GenBank/DDBJ whole genome shotgun (WGS) entry which is preliminary data.</text>
</comment>
<dbReference type="InterPro" id="IPR010998">
    <property type="entry name" value="Integrase_recombinase_N"/>
</dbReference>
<feature type="region of interest" description="Disordered" evidence="5">
    <location>
        <begin position="175"/>
        <end position="195"/>
    </location>
</feature>
<evidence type="ECO:0000259" key="6">
    <source>
        <dbReference type="PROSITE" id="PS51898"/>
    </source>
</evidence>
<accession>A0ABU0BTH8</accession>
<feature type="domain" description="Tyr recombinase" evidence="6">
    <location>
        <begin position="238"/>
        <end position="409"/>
    </location>
</feature>
<dbReference type="CDD" id="cd00796">
    <property type="entry name" value="INT_Rci_Hp1_C"/>
    <property type="match status" value="1"/>
</dbReference>
<dbReference type="InterPro" id="IPR011010">
    <property type="entry name" value="DNA_brk_join_enz"/>
</dbReference>
<dbReference type="Proteomes" id="UP001230207">
    <property type="component" value="Unassembled WGS sequence"/>
</dbReference>
<evidence type="ECO:0000256" key="3">
    <source>
        <dbReference type="ARBA" id="ARBA00023125"/>
    </source>
</evidence>
<keyword evidence="8" id="KW-1185">Reference proteome</keyword>
<gene>
    <name evidence="7" type="ORF">QO002_002903</name>
</gene>
<dbReference type="Gene3D" id="1.10.443.10">
    <property type="entry name" value="Intergrase catalytic core"/>
    <property type="match status" value="1"/>
</dbReference>
<dbReference type="SUPFAM" id="SSF56349">
    <property type="entry name" value="DNA breaking-rejoining enzymes"/>
    <property type="match status" value="1"/>
</dbReference>
<dbReference type="PANTHER" id="PTHR30349">
    <property type="entry name" value="PHAGE INTEGRASE-RELATED"/>
    <property type="match status" value="1"/>
</dbReference>
<evidence type="ECO:0000256" key="4">
    <source>
        <dbReference type="ARBA" id="ARBA00023172"/>
    </source>
</evidence>
<sequence>MAADDNDITSKKARSKLAAQNTIYWKTLKPGLYLGYAKRKSGEAGIWIMRTYLGTEVTGTASPYQKQNLGKADDFASNDCLSFAQAQAKAFELQVVREKQKKAGVKTGPMTVAEALEDYLANLKAEGKATVVDARRRIDTHFLPTIGKIRIEDLTTDKLIKLRNTMATEPVRLRTAKGQPQKWAAAPVTPDEQRARRSTVNRTFAILKRALNRAYKNGRVHDATAWQRVERFRGVDAPRERILTVEECQRLVNAADAASGLRDLIHGALLTGCRYGELCRLKVADFQNGRLAIHKSKSGKPRDVRLTAEGRAFFAQITAGRKPTAWMFSKQDGRPWGDSQQGRPTTAACLAAGIEPTNFHQLRHTYASLAIMNGTPLMVVAQNLGHKDTSMVQKFYGHLTVDYQDDEIERGAPKFGIVRETNVVPFKEKAI</sequence>
<dbReference type="PANTHER" id="PTHR30349:SF64">
    <property type="entry name" value="PROPHAGE INTEGRASE INTD-RELATED"/>
    <property type="match status" value="1"/>
</dbReference>
<reference evidence="7 8" key="1">
    <citation type="submission" date="2023-07" db="EMBL/GenBank/DDBJ databases">
        <title>Genomic Encyclopedia of Type Strains, Phase IV (KMG-IV): sequencing the most valuable type-strain genomes for metagenomic binning, comparative biology and taxonomic classification.</title>
        <authorList>
            <person name="Goeker M."/>
        </authorList>
    </citation>
    <scope>NUCLEOTIDE SEQUENCE [LARGE SCALE GENOMIC DNA]</scope>
    <source>
        <strain evidence="7 8">DSM 1112</strain>
    </source>
</reference>
<dbReference type="InterPro" id="IPR013762">
    <property type="entry name" value="Integrase-like_cat_sf"/>
</dbReference>
<evidence type="ECO:0000313" key="8">
    <source>
        <dbReference type="Proteomes" id="UP001230207"/>
    </source>
</evidence>
<proteinExistence type="inferred from homology"/>
<dbReference type="RefSeq" id="WP_307230811.1">
    <property type="nucleotide sequence ID" value="NZ_JAUSVF010000001.1"/>
</dbReference>
<evidence type="ECO:0000256" key="2">
    <source>
        <dbReference type="ARBA" id="ARBA00022908"/>
    </source>
</evidence>
<name>A0ABU0BTH8_9HYPH</name>
<keyword evidence="2" id="KW-0229">DNA integration</keyword>
<dbReference type="InterPro" id="IPR002104">
    <property type="entry name" value="Integrase_catalytic"/>
</dbReference>
<protein>
    <submittedName>
        <fullName evidence="7">Integrase</fullName>
    </submittedName>
</protein>
<evidence type="ECO:0000313" key="7">
    <source>
        <dbReference type="EMBL" id="MDQ0320765.1"/>
    </source>
</evidence>
<evidence type="ECO:0000256" key="5">
    <source>
        <dbReference type="SAM" id="MobiDB-lite"/>
    </source>
</evidence>
<evidence type="ECO:0000256" key="1">
    <source>
        <dbReference type="ARBA" id="ARBA00008857"/>
    </source>
</evidence>
<keyword evidence="4" id="KW-0233">DNA recombination</keyword>
<dbReference type="Gene3D" id="1.10.150.130">
    <property type="match status" value="1"/>
</dbReference>
<dbReference type="PROSITE" id="PS51898">
    <property type="entry name" value="TYR_RECOMBINASE"/>
    <property type="match status" value="1"/>
</dbReference>
<keyword evidence="3" id="KW-0238">DNA-binding</keyword>
<comment type="similarity">
    <text evidence="1">Belongs to the 'phage' integrase family.</text>
</comment>
<dbReference type="EMBL" id="JAUSVF010000001">
    <property type="protein sequence ID" value="MDQ0320765.1"/>
    <property type="molecule type" value="Genomic_DNA"/>
</dbReference>
<dbReference type="InterPro" id="IPR050090">
    <property type="entry name" value="Tyrosine_recombinase_XerCD"/>
</dbReference>